<dbReference type="AlphaFoldDB" id="A0A448S089"/>
<name>A0A448S089_SERRU</name>
<organism evidence="1 2">
    <name type="scientific">Serratia rubidaea</name>
    <name type="common">Serratia marinorubra</name>
    <dbReference type="NCBI Taxonomy" id="61652"/>
    <lineage>
        <taxon>Bacteria</taxon>
        <taxon>Pseudomonadati</taxon>
        <taxon>Pseudomonadota</taxon>
        <taxon>Gammaproteobacteria</taxon>
        <taxon>Enterobacterales</taxon>
        <taxon>Yersiniaceae</taxon>
        <taxon>Serratia</taxon>
    </lineage>
</organism>
<dbReference type="Proteomes" id="UP000281904">
    <property type="component" value="Chromosome"/>
</dbReference>
<reference evidence="1 2" key="1">
    <citation type="submission" date="2018-12" db="EMBL/GenBank/DDBJ databases">
        <authorList>
            <consortium name="Pathogen Informatics"/>
        </authorList>
    </citation>
    <scope>NUCLEOTIDE SEQUENCE [LARGE SCALE GENOMIC DNA]</scope>
    <source>
        <strain evidence="1 2">NCTC10036</strain>
    </source>
</reference>
<protein>
    <submittedName>
        <fullName evidence="1">Uncharacterized protein</fullName>
    </submittedName>
</protein>
<proteinExistence type="predicted"/>
<accession>A0A448S089</accession>
<sequence length="87" mass="10084">MRGGLPVASAENTHTIKTLSSGNDFFLFIITMKIFYKNYRKITPHKNYNIHLLLPIYFDGFTICLHQVPAIVNSKQQFVFFIIFNGK</sequence>
<evidence type="ECO:0000313" key="2">
    <source>
        <dbReference type="Proteomes" id="UP000281904"/>
    </source>
</evidence>
<dbReference type="EMBL" id="LR134493">
    <property type="protein sequence ID" value="VEI61042.1"/>
    <property type="molecule type" value="Genomic_DNA"/>
</dbReference>
<gene>
    <name evidence="1" type="ORF">NCTC10036_00006</name>
</gene>
<evidence type="ECO:0000313" key="1">
    <source>
        <dbReference type="EMBL" id="VEI61042.1"/>
    </source>
</evidence>